<gene>
    <name evidence="9" type="ORF">HTEP1355_LOCUS20660</name>
</gene>
<proteinExistence type="predicted"/>
<comment type="subcellular location">
    <subcellularLocation>
        <location evidence="1">Cytoplasm</location>
    </subcellularLocation>
</comment>
<dbReference type="GO" id="GO:0005737">
    <property type="term" value="C:cytoplasm"/>
    <property type="evidence" value="ECO:0007669"/>
    <property type="project" value="UniProtKB-SubCell"/>
</dbReference>
<keyword evidence="5" id="KW-0028">Amino-acid biosynthesis</keyword>
<comment type="pathway">
    <text evidence="2">Metabolic intermediate biosynthesis; prephenate biosynthesis; prephenate from chorismate: step 1/1.</text>
</comment>
<keyword evidence="4" id="KW-0963">Cytoplasm</keyword>
<evidence type="ECO:0000256" key="6">
    <source>
        <dbReference type="ARBA" id="ARBA00023141"/>
    </source>
</evidence>
<dbReference type="GO" id="GO:0046417">
    <property type="term" value="P:chorismate metabolic process"/>
    <property type="evidence" value="ECO:0007669"/>
    <property type="project" value="InterPro"/>
</dbReference>
<dbReference type="EC" id="5.4.99.5" evidence="3"/>
<dbReference type="InterPro" id="IPR037039">
    <property type="entry name" value="CM_AroQ_sf_eucaryotic"/>
</dbReference>
<name>A0A7S0W6S7_9CRYP</name>
<dbReference type="SUPFAM" id="SSF48600">
    <property type="entry name" value="Chorismate mutase II"/>
    <property type="match status" value="1"/>
</dbReference>
<reference evidence="9" key="1">
    <citation type="submission" date="2021-01" db="EMBL/GenBank/DDBJ databases">
        <authorList>
            <person name="Corre E."/>
            <person name="Pelletier E."/>
            <person name="Niang G."/>
            <person name="Scheremetjew M."/>
            <person name="Finn R."/>
            <person name="Kale V."/>
            <person name="Holt S."/>
            <person name="Cochrane G."/>
            <person name="Meng A."/>
            <person name="Brown T."/>
            <person name="Cohen L."/>
        </authorList>
    </citation>
    <scope>NUCLEOTIDE SEQUENCE</scope>
    <source>
        <strain evidence="9">CCMP443</strain>
    </source>
</reference>
<evidence type="ECO:0000256" key="4">
    <source>
        <dbReference type="ARBA" id="ARBA00022490"/>
    </source>
</evidence>
<accession>A0A7S0W6S7</accession>
<evidence type="ECO:0000256" key="5">
    <source>
        <dbReference type="ARBA" id="ARBA00022605"/>
    </source>
</evidence>
<dbReference type="NCBIfam" id="TIGR01802">
    <property type="entry name" value="CM_pl-yst"/>
    <property type="match status" value="1"/>
</dbReference>
<evidence type="ECO:0000259" key="8">
    <source>
        <dbReference type="Pfam" id="PF01817"/>
    </source>
</evidence>
<organism evidence="9">
    <name type="scientific">Hemiselmis tepida</name>
    <dbReference type="NCBI Taxonomy" id="464990"/>
    <lineage>
        <taxon>Eukaryota</taxon>
        <taxon>Cryptophyceae</taxon>
        <taxon>Cryptomonadales</taxon>
        <taxon>Hemiselmidaceae</taxon>
        <taxon>Hemiselmis</taxon>
    </lineage>
</organism>
<dbReference type="InterPro" id="IPR002701">
    <property type="entry name" value="CM_II_prokaryot"/>
</dbReference>
<dbReference type="InterPro" id="IPR008238">
    <property type="entry name" value="Chorismate_mutase_AroQ_euk"/>
</dbReference>
<dbReference type="AlphaFoldDB" id="A0A7S0W6S7"/>
<dbReference type="UniPathway" id="UPA00120">
    <property type="reaction ID" value="UER00203"/>
</dbReference>
<dbReference type="GO" id="GO:0004106">
    <property type="term" value="F:chorismate mutase activity"/>
    <property type="evidence" value="ECO:0007669"/>
    <property type="project" value="UniProtKB-EC"/>
</dbReference>
<dbReference type="Pfam" id="PF01817">
    <property type="entry name" value="CM_2"/>
    <property type="match status" value="1"/>
</dbReference>
<feature type="domain" description="Chorismate mutase" evidence="8">
    <location>
        <begin position="140"/>
        <end position="256"/>
    </location>
</feature>
<evidence type="ECO:0000256" key="2">
    <source>
        <dbReference type="ARBA" id="ARBA00004817"/>
    </source>
</evidence>
<keyword evidence="7" id="KW-0413">Isomerase</keyword>
<dbReference type="GO" id="GO:0008652">
    <property type="term" value="P:amino acid biosynthetic process"/>
    <property type="evidence" value="ECO:0007669"/>
    <property type="project" value="UniProtKB-KW"/>
</dbReference>
<evidence type="ECO:0000256" key="1">
    <source>
        <dbReference type="ARBA" id="ARBA00004496"/>
    </source>
</evidence>
<dbReference type="PROSITE" id="PS51169">
    <property type="entry name" value="CHORISMATE_MUT_3"/>
    <property type="match status" value="1"/>
</dbReference>
<evidence type="ECO:0000313" key="9">
    <source>
        <dbReference type="EMBL" id="CAD8806981.1"/>
    </source>
</evidence>
<dbReference type="PIRSF" id="PIRSF017318">
    <property type="entry name" value="Chor_mut_AroQ_eu"/>
    <property type="match status" value="1"/>
</dbReference>
<dbReference type="PANTHER" id="PTHR21145">
    <property type="entry name" value="CHORISMATE MUTASE"/>
    <property type="match status" value="1"/>
</dbReference>
<sequence length="265" mass="30014">MAQDWDYLDLGHIRATLIRQEDTILFNLIERAQFKRNLPVYQPGADFLKGTGIGECYTKHLLGETEAIHAKARRYTSPDEKSFTPLDKLPKPVLPSLEIPESMKYLQSIQVNINDKIYETYVGTIVPWICKEGDDGQYGSAAVCDILTLQAISKRIHYGTFVAESKFRSQPEEYTRLIKAGDRDGIMALLTNSKVEELVIKRVQKKATAYGQEITDDSALIGPAVPEEELSNYKVNPTLMGKLYHDIIIPLTKDVEVDYLMQRAE</sequence>
<dbReference type="PANTHER" id="PTHR21145:SF12">
    <property type="entry name" value="CHORISMATE MUTASE"/>
    <property type="match status" value="1"/>
</dbReference>
<dbReference type="InterPro" id="IPR036263">
    <property type="entry name" value="Chorismate_II_sf"/>
</dbReference>
<keyword evidence="6" id="KW-0057">Aromatic amino acid biosynthesis</keyword>
<evidence type="ECO:0000256" key="3">
    <source>
        <dbReference type="ARBA" id="ARBA00012404"/>
    </source>
</evidence>
<dbReference type="Gene3D" id="1.10.590.10">
    <property type="entry name" value="Chorismate mutase, AroQ class superfamily, eukaryotic"/>
    <property type="match status" value="1"/>
</dbReference>
<evidence type="ECO:0000256" key="7">
    <source>
        <dbReference type="ARBA" id="ARBA00023235"/>
    </source>
</evidence>
<dbReference type="GO" id="GO:0009073">
    <property type="term" value="P:aromatic amino acid family biosynthetic process"/>
    <property type="evidence" value="ECO:0007669"/>
    <property type="project" value="UniProtKB-KW"/>
</dbReference>
<dbReference type="EMBL" id="HBFN01035631">
    <property type="protein sequence ID" value="CAD8806981.1"/>
    <property type="molecule type" value="Transcribed_RNA"/>
</dbReference>
<protein>
    <recommendedName>
        <fullName evidence="3">chorismate mutase</fullName>
        <ecNumber evidence="3">5.4.99.5</ecNumber>
    </recommendedName>
</protein>